<name>A0A7T3A9D9_SPHPI</name>
<evidence type="ECO:0000256" key="1">
    <source>
        <dbReference type="SAM" id="MobiDB-lite"/>
    </source>
</evidence>
<keyword evidence="2" id="KW-0732">Signal</keyword>
<dbReference type="RefSeq" id="WP_197939155.1">
    <property type="nucleotide sequence ID" value="NZ_CP065713.1"/>
</dbReference>
<feature type="chain" id="PRO_5033044962" description="Lipoprotein" evidence="2">
    <location>
        <begin position="18"/>
        <end position="150"/>
    </location>
</feature>
<dbReference type="EMBL" id="CP065713">
    <property type="protein sequence ID" value="QPT08618.1"/>
    <property type="molecule type" value="Genomic_DNA"/>
</dbReference>
<feature type="signal peptide" evidence="2">
    <location>
        <begin position="1"/>
        <end position="17"/>
    </location>
</feature>
<dbReference type="PROSITE" id="PS51257">
    <property type="entry name" value="PROKAR_LIPOPROTEIN"/>
    <property type="match status" value="1"/>
</dbReference>
<feature type="region of interest" description="Disordered" evidence="1">
    <location>
        <begin position="57"/>
        <end position="77"/>
    </location>
</feature>
<dbReference type="Proteomes" id="UP000594836">
    <property type="component" value="Chromosome"/>
</dbReference>
<sequence length="150" mass="15855">MRRFPIAIALILSACSAAPNPVDNQQSANNQAAASDDARAAFPISRDDLMVGVVGMDGPWRGKPSHQSTNRDDLTGGESSMLVYPNGAIDIFTMPDGKVWRVRLVAGQGDRCGRAADLDAGVASIRQMLQATPSRTTRADGCVRIATITA</sequence>
<dbReference type="AlphaFoldDB" id="A0A7T3A9D9"/>
<evidence type="ECO:0000313" key="3">
    <source>
        <dbReference type="EMBL" id="QPT08618.1"/>
    </source>
</evidence>
<reference evidence="3 4" key="1">
    <citation type="submission" date="2020-12" db="EMBL/GenBank/DDBJ databases">
        <title>FDA dAtabase for Regulatory Grade micrObial Sequences (FDA-ARGOS): Supporting development and validation of Infectious Disease Dx tests.</title>
        <authorList>
            <person name="Sproer C."/>
            <person name="Gronow S."/>
            <person name="Severitt S."/>
            <person name="Schroder I."/>
            <person name="Tallon L."/>
            <person name="Sadzewicz L."/>
            <person name="Zhao X."/>
            <person name="Boylan J."/>
            <person name="Ott S."/>
            <person name="Bowen H."/>
            <person name="Vavikolanu K."/>
            <person name="Mehta A."/>
            <person name="Aluvathingal J."/>
            <person name="Nadendla S."/>
            <person name="Lowell S."/>
            <person name="Myers T."/>
            <person name="Yan Y."/>
            <person name="Sichtig H."/>
        </authorList>
    </citation>
    <scope>NUCLEOTIDE SEQUENCE [LARGE SCALE GENOMIC DNA]</scope>
    <source>
        <strain evidence="3 4">FDAARGOS_881</strain>
    </source>
</reference>
<gene>
    <name evidence="3" type="ORF">I6G38_18175</name>
</gene>
<proteinExistence type="predicted"/>
<organism evidence="3 4">
    <name type="scientific">Sphingomonas paucimobilis</name>
    <name type="common">Pseudomonas paucimobilis</name>
    <dbReference type="NCBI Taxonomy" id="13689"/>
    <lineage>
        <taxon>Bacteria</taxon>
        <taxon>Pseudomonadati</taxon>
        <taxon>Pseudomonadota</taxon>
        <taxon>Alphaproteobacteria</taxon>
        <taxon>Sphingomonadales</taxon>
        <taxon>Sphingomonadaceae</taxon>
        <taxon>Sphingomonas</taxon>
    </lineage>
</organism>
<evidence type="ECO:0008006" key="5">
    <source>
        <dbReference type="Google" id="ProtNLM"/>
    </source>
</evidence>
<evidence type="ECO:0000256" key="2">
    <source>
        <dbReference type="SAM" id="SignalP"/>
    </source>
</evidence>
<evidence type="ECO:0000313" key="4">
    <source>
        <dbReference type="Proteomes" id="UP000594836"/>
    </source>
</evidence>
<protein>
    <recommendedName>
        <fullName evidence="5">Lipoprotein</fullName>
    </recommendedName>
</protein>
<accession>A0A7T3A9D9</accession>